<dbReference type="Pfam" id="PF11823">
    <property type="entry name" value="Se_S_carrier"/>
    <property type="match status" value="1"/>
</dbReference>
<sequence length="76" mass="8663">MRPKELRIIVTFETTTAAMAFESEAKKRQIAGRLIPVPREITAGCGLSFSAPIEEKEQIYNLIQQLQYQQVLELII</sequence>
<dbReference type="AlphaFoldDB" id="A0A2N5NN63"/>
<feature type="domain" description="Putative Se/S carrier protein-like" evidence="1">
    <location>
        <begin position="8"/>
        <end position="65"/>
    </location>
</feature>
<proteinExistence type="predicted"/>
<evidence type="ECO:0000313" key="2">
    <source>
        <dbReference type="EMBL" id="PLT58300.1"/>
    </source>
</evidence>
<accession>A0A2N5NN63</accession>
<evidence type="ECO:0000313" key="3">
    <source>
        <dbReference type="Proteomes" id="UP000234849"/>
    </source>
</evidence>
<dbReference type="EMBL" id="NIHM01000001">
    <property type="protein sequence ID" value="PLT58300.1"/>
    <property type="molecule type" value="Genomic_DNA"/>
</dbReference>
<protein>
    <recommendedName>
        <fullName evidence="1">Putative Se/S carrier protein-like domain-containing protein</fullName>
    </recommendedName>
</protein>
<dbReference type="InterPro" id="IPR021778">
    <property type="entry name" value="Se/S_carrier-like"/>
</dbReference>
<name>A0A2N5NN63_MEDGN</name>
<evidence type="ECO:0000259" key="1">
    <source>
        <dbReference type="Pfam" id="PF11823"/>
    </source>
</evidence>
<dbReference type="RefSeq" id="WP_101879008.1">
    <property type="nucleotide sequence ID" value="NZ_CACRUK010000032.1"/>
</dbReference>
<dbReference type="Proteomes" id="UP000234849">
    <property type="component" value="Unassembled WGS sequence"/>
</dbReference>
<organism evidence="2 3">
    <name type="scientific">Mediterraneibacter gnavus</name>
    <name type="common">Ruminococcus gnavus</name>
    <dbReference type="NCBI Taxonomy" id="33038"/>
    <lineage>
        <taxon>Bacteria</taxon>
        <taxon>Bacillati</taxon>
        <taxon>Bacillota</taxon>
        <taxon>Clostridia</taxon>
        <taxon>Lachnospirales</taxon>
        <taxon>Lachnospiraceae</taxon>
        <taxon>Mediterraneibacter</taxon>
    </lineage>
</organism>
<reference evidence="2 3" key="1">
    <citation type="journal article" date="2017" name="Genome Med.">
        <title>A novel Ruminococcus gnavus clade enriched in inflammatory bowel disease patients.</title>
        <authorList>
            <person name="Hall A.B."/>
            <person name="Yassour M."/>
            <person name="Sauk J."/>
            <person name="Garner A."/>
            <person name="Jiang X."/>
            <person name="Arthur T."/>
            <person name="Lagoudas G.K."/>
            <person name="Vatanen T."/>
            <person name="Fornelos N."/>
            <person name="Wilson R."/>
            <person name="Bertha M."/>
            <person name="Cohen M."/>
            <person name="Garber J."/>
            <person name="Khalili H."/>
            <person name="Gevers D."/>
            <person name="Ananthakrishnan A.N."/>
            <person name="Kugathasan S."/>
            <person name="Lander E.S."/>
            <person name="Blainey P."/>
            <person name="Vlamakis H."/>
            <person name="Xavier R.J."/>
            <person name="Huttenhower C."/>
        </authorList>
    </citation>
    <scope>NUCLEOTIDE SEQUENCE [LARGE SCALE GENOMIC DNA]</scope>
    <source>
        <strain evidence="2 3">RJX1118</strain>
    </source>
</reference>
<gene>
    <name evidence="2" type="ORF">CDL18_01625</name>
</gene>
<comment type="caution">
    <text evidence="2">The sequence shown here is derived from an EMBL/GenBank/DDBJ whole genome shotgun (WGS) entry which is preliminary data.</text>
</comment>